<gene>
    <name evidence="3" type="ORF">AVEN_72625_1</name>
</gene>
<dbReference type="PROSITE" id="PS00022">
    <property type="entry name" value="EGF_1"/>
    <property type="match status" value="1"/>
</dbReference>
<evidence type="ECO:0000256" key="1">
    <source>
        <dbReference type="PROSITE-ProRule" id="PRU00076"/>
    </source>
</evidence>
<organism evidence="3 4">
    <name type="scientific">Araneus ventricosus</name>
    <name type="common">Orbweaver spider</name>
    <name type="synonym">Epeira ventricosa</name>
    <dbReference type="NCBI Taxonomy" id="182803"/>
    <lineage>
        <taxon>Eukaryota</taxon>
        <taxon>Metazoa</taxon>
        <taxon>Ecdysozoa</taxon>
        <taxon>Arthropoda</taxon>
        <taxon>Chelicerata</taxon>
        <taxon>Arachnida</taxon>
        <taxon>Araneae</taxon>
        <taxon>Araneomorphae</taxon>
        <taxon>Entelegynae</taxon>
        <taxon>Araneoidea</taxon>
        <taxon>Araneidae</taxon>
        <taxon>Araneus</taxon>
    </lineage>
</organism>
<accession>A0A4Y2TMH8</accession>
<sequence length="169" mass="18585">MGEPCELYVNHELIREDCGKYGRCSRSFCSCVEGVSGGRCEIIDQCASGEVDCSGDPSATCSLGIDGAYCKCNKTYQLFDEKEKLCKGEPCRNDSDCMYGGKCTEDGTCFCTTGIGGPLCQKVYECEKNPDMCGKGTDVKCVFNVDTKKAWCECDDEEKVFDVIEKKCR</sequence>
<evidence type="ECO:0000313" key="3">
    <source>
        <dbReference type="EMBL" id="GBO00296.1"/>
    </source>
</evidence>
<proteinExistence type="predicted"/>
<feature type="domain" description="EGF-like" evidence="2">
    <location>
        <begin position="87"/>
        <end position="121"/>
    </location>
</feature>
<dbReference type="EMBL" id="BGPR01028868">
    <property type="protein sequence ID" value="GBO00296.1"/>
    <property type="molecule type" value="Genomic_DNA"/>
</dbReference>
<feature type="non-terminal residue" evidence="3">
    <location>
        <position position="169"/>
    </location>
</feature>
<comment type="caution">
    <text evidence="1">Lacks conserved residue(s) required for the propagation of feature annotation.</text>
</comment>
<dbReference type="SMART" id="SM00181">
    <property type="entry name" value="EGF"/>
    <property type="match status" value="3"/>
</dbReference>
<protein>
    <recommendedName>
        <fullName evidence="2">EGF-like domain-containing protein</fullName>
    </recommendedName>
</protein>
<name>A0A4Y2TMH8_ARAVE</name>
<evidence type="ECO:0000313" key="4">
    <source>
        <dbReference type="Proteomes" id="UP000499080"/>
    </source>
</evidence>
<reference evidence="3 4" key="1">
    <citation type="journal article" date="2019" name="Sci. Rep.">
        <title>Orb-weaving spider Araneus ventricosus genome elucidates the spidroin gene catalogue.</title>
        <authorList>
            <person name="Kono N."/>
            <person name="Nakamura H."/>
            <person name="Ohtoshi R."/>
            <person name="Moran D.A.P."/>
            <person name="Shinohara A."/>
            <person name="Yoshida Y."/>
            <person name="Fujiwara M."/>
            <person name="Mori M."/>
            <person name="Tomita M."/>
            <person name="Arakawa K."/>
        </authorList>
    </citation>
    <scope>NUCLEOTIDE SEQUENCE [LARGE SCALE GENOMIC DNA]</scope>
</reference>
<dbReference type="PROSITE" id="PS50026">
    <property type="entry name" value="EGF_3"/>
    <property type="match status" value="1"/>
</dbReference>
<feature type="disulfide bond" evidence="1">
    <location>
        <begin position="111"/>
        <end position="120"/>
    </location>
</feature>
<dbReference type="OrthoDB" id="6437383at2759"/>
<keyword evidence="4" id="KW-1185">Reference proteome</keyword>
<dbReference type="InterPro" id="IPR000742">
    <property type="entry name" value="EGF"/>
</dbReference>
<dbReference type="AlphaFoldDB" id="A0A4Y2TMH8"/>
<keyword evidence="1" id="KW-1015">Disulfide bond</keyword>
<dbReference type="Proteomes" id="UP000499080">
    <property type="component" value="Unassembled WGS sequence"/>
</dbReference>
<comment type="caution">
    <text evidence="3">The sequence shown here is derived from an EMBL/GenBank/DDBJ whole genome shotgun (WGS) entry which is preliminary data.</text>
</comment>
<keyword evidence="1" id="KW-0245">EGF-like domain</keyword>
<evidence type="ECO:0000259" key="2">
    <source>
        <dbReference type="PROSITE" id="PS50026"/>
    </source>
</evidence>